<reference evidence="2" key="1">
    <citation type="submission" date="2024-03" db="EMBL/GenBank/DDBJ databases">
        <title>Deinococcus weizhi sp. nov., isolated from human skin.</title>
        <authorList>
            <person name="Wei Z."/>
            <person name="Tian F."/>
            <person name="Yang C."/>
            <person name="Xin L.T."/>
            <person name="Wen Z.J."/>
            <person name="Lan K.C."/>
            <person name="Yu L."/>
            <person name="Zhe W."/>
            <person name="Dan F.D."/>
            <person name="Jun W."/>
            <person name="Rui Z."/>
            <person name="Yong X.J."/>
            <person name="Ting Y."/>
            <person name="Wei X."/>
            <person name="Xu Z.G."/>
            <person name="Xin Z."/>
            <person name="Dong F.G."/>
            <person name="Ni X.M."/>
            <person name="Zheng M.G."/>
            <person name="Chun Y."/>
            <person name="Qian W.X."/>
        </authorList>
    </citation>
    <scope>NUCLEOTIDE SEQUENCE</scope>
    <source>
        <strain evidence="2">VB142</strain>
    </source>
</reference>
<accession>A0AAU6Q6W0</accession>
<dbReference type="RefSeq" id="WP_339097812.1">
    <property type="nucleotide sequence ID" value="NZ_CP149783.1"/>
</dbReference>
<protein>
    <submittedName>
        <fullName evidence="2">Uncharacterized protein</fullName>
    </submittedName>
</protein>
<feature type="region of interest" description="Disordered" evidence="1">
    <location>
        <begin position="75"/>
        <end position="129"/>
    </location>
</feature>
<organism evidence="2">
    <name type="scientific">Deinococcus sp. VB142</name>
    <dbReference type="NCBI Taxonomy" id="3112952"/>
    <lineage>
        <taxon>Bacteria</taxon>
        <taxon>Thermotogati</taxon>
        <taxon>Deinococcota</taxon>
        <taxon>Deinococci</taxon>
        <taxon>Deinococcales</taxon>
        <taxon>Deinococcaceae</taxon>
        <taxon>Deinococcus</taxon>
    </lineage>
</organism>
<proteinExistence type="predicted"/>
<name>A0AAU6Q6W0_9DEIO</name>
<evidence type="ECO:0000256" key="1">
    <source>
        <dbReference type="SAM" id="MobiDB-lite"/>
    </source>
</evidence>
<evidence type="ECO:0000313" key="2">
    <source>
        <dbReference type="EMBL" id="WYF46335.1"/>
    </source>
</evidence>
<sequence length="129" mass="13665">MVRRGPLTRGREGKCVSVGGYEDGGKARFCLEVQERKLIQFKGPHNSLPAGADLAAAVRYVEESRLKVSGRNLSGNVEAGEQAQAAGEGGGAGRTALLRRVPPDGGQVPRKRGKRGPLGTQVEFKRRGG</sequence>
<dbReference type="AlphaFoldDB" id="A0AAU6Q6W0"/>
<gene>
    <name evidence="2" type="ORF">WDJ50_14805</name>
</gene>
<dbReference type="EMBL" id="CP149783">
    <property type="protein sequence ID" value="WYF46335.1"/>
    <property type="molecule type" value="Genomic_DNA"/>
</dbReference>